<evidence type="ECO:0000256" key="2">
    <source>
        <dbReference type="ARBA" id="ARBA00022598"/>
    </source>
</evidence>
<reference evidence="5" key="1">
    <citation type="journal article" date="2014" name="Nat. Commun.">
        <title>The rainbow trout genome provides novel insights into evolution after whole-genome duplication in vertebrates.</title>
        <authorList>
            <person name="Berthelot C."/>
            <person name="Brunet F."/>
            <person name="Chalopin D."/>
            <person name="Juanchich A."/>
            <person name="Bernard M."/>
            <person name="Noel B."/>
            <person name="Bento P."/>
            <person name="Da Silva C."/>
            <person name="Labadie K."/>
            <person name="Alberti A."/>
            <person name="Aury J.M."/>
            <person name="Louis A."/>
            <person name="Dehais P."/>
            <person name="Bardou P."/>
            <person name="Montfort J."/>
            <person name="Klopp C."/>
            <person name="Cabau C."/>
            <person name="Gaspin C."/>
            <person name="Thorgaard G.H."/>
            <person name="Boussaha M."/>
            <person name="Quillet E."/>
            <person name="Guyomard R."/>
            <person name="Galiana D."/>
            <person name="Bobe J."/>
            <person name="Volff J.N."/>
            <person name="Genet C."/>
            <person name="Wincker P."/>
            <person name="Jaillon O."/>
            <person name="Roest Crollius H."/>
            <person name="Guiguen Y."/>
        </authorList>
    </citation>
    <scope>NUCLEOTIDE SEQUENCE [LARGE SCALE GENOMIC DNA]</scope>
</reference>
<dbReference type="Gene3D" id="3.40.50.300">
    <property type="entry name" value="P-loop containing nucleotide triphosphate hydrolases"/>
    <property type="match status" value="1"/>
</dbReference>
<dbReference type="STRING" id="8022.A0A060WF62"/>
<dbReference type="EMBL" id="FR904523">
    <property type="protein sequence ID" value="CDQ65933.1"/>
    <property type="molecule type" value="Genomic_DNA"/>
</dbReference>
<evidence type="ECO:0000256" key="1">
    <source>
        <dbReference type="ARBA" id="ARBA00022563"/>
    </source>
</evidence>
<dbReference type="InterPro" id="IPR027417">
    <property type="entry name" value="P-loop_NTPase"/>
</dbReference>
<accession>A0A060WF62</accession>
<keyword evidence="1" id="KW-0554">One-carbon metabolism</keyword>
<dbReference type="SUPFAM" id="SSF52540">
    <property type="entry name" value="P-loop containing nucleoside triphosphate hydrolases"/>
    <property type="match status" value="1"/>
</dbReference>
<dbReference type="Pfam" id="PF01268">
    <property type="entry name" value="FTHFS"/>
    <property type="match status" value="1"/>
</dbReference>
<dbReference type="InterPro" id="IPR000559">
    <property type="entry name" value="Formate_THF_ligase"/>
</dbReference>
<keyword evidence="2" id="KW-0436">Ligase</keyword>
<evidence type="ECO:0000256" key="4">
    <source>
        <dbReference type="ARBA" id="ARBA00022840"/>
    </source>
</evidence>
<evidence type="ECO:0000313" key="6">
    <source>
        <dbReference type="Proteomes" id="UP000193380"/>
    </source>
</evidence>
<protein>
    <submittedName>
        <fullName evidence="5">Uncharacterized protein</fullName>
    </submittedName>
</protein>
<keyword evidence="4" id="KW-0067">ATP-binding</keyword>
<gene>
    <name evidence="5" type="ORF">GSONMT00074331001</name>
</gene>
<proteinExistence type="predicted"/>
<keyword evidence="3" id="KW-0547">Nucleotide-binding</keyword>
<evidence type="ECO:0000256" key="3">
    <source>
        <dbReference type="ARBA" id="ARBA00022741"/>
    </source>
</evidence>
<sequence>MVKGDWVKKGAVVIDCGINHILEHSAKRFLESHQPGKWSITYIKLNLPVPSDIVISRSCALKPIDRMAREVGLLLEEVELYGKTKAKVQLDILKRLRAQPDGKYVVVAGSTSTSLAISMPSQLPTTWWWQPLTPACSTKPPK</sequence>
<organism evidence="5 6">
    <name type="scientific">Oncorhynchus mykiss</name>
    <name type="common">Rainbow trout</name>
    <name type="synonym">Salmo gairdneri</name>
    <dbReference type="NCBI Taxonomy" id="8022"/>
    <lineage>
        <taxon>Eukaryota</taxon>
        <taxon>Metazoa</taxon>
        <taxon>Chordata</taxon>
        <taxon>Craniata</taxon>
        <taxon>Vertebrata</taxon>
        <taxon>Euteleostomi</taxon>
        <taxon>Actinopterygii</taxon>
        <taxon>Neopterygii</taxon>
        <taxon>Teleostei</taxon>
        <taxon>Protacanthopterygii</taxon>
        <taxon>Salmoniformes</taxon>
        <taxon>Salmonidae</taxon>
        <taxon>Salmoninae</taxon>
        <taxon>Oncorhynchus</taxon>
    </lineage>
</organism>
<dbReference type="Proteomes" id="UP000193380">
    <property type="component" value="Unassembled WGS sequence"/>
</dbReference>
<dbReference type="GO" id="GO:0004329">
    <property type="term" value="F:formate-tetrahydrofolate ligase activity"/>
    <property type="evidence" value="ECO:0007669"/>
    <property type="project" value="InterPro"/>
</dbReference>
<name>A0A060WF62_ONCMY</name>
<dbReference type="GO" id="GO:0006730">
    <property type="term" value="P:one-carbon metabolic process"/>
    <property type="evidence" value="ECO:0007669"/>
    <property type="project" value="UniProtKB-KW"/>
</dbReference>
<reference evidence="5" key="2">
    <citation type="submission" date="2014-03" db="EMBL/GenBank/DDBJ databases">
        <authorList>
            <person name="Genoscope - CEA"/>
        </authorList>
    </citation>
    <scope>NUCLEOTIDE SEQUENCE</scope>
</reference>
<dbReference type="GO" id="GO:0005524">
    <property type="term" value="F:ATP binding"/>
    <property type="evidence" value="ECO:0007669"/>
    <property type="project" value="UniProtKB-KW"/>
</dbReference>
<dbReference type="PaxDb" id="8022-A0A060WF62"/>
<dbReference type="AlphaFoldDB" id="A0A060WF62"/>
<evidence type="ECO:0000313" key="5">
    <source>
        <dbReference type="EMBL" id="CDQ65933.1"/>
    </source>
</evidence>